<dbReference type="EMBL" id="OX451736">
    <property type="protein sequence ID" value="CAI8588347.1"/>
    <property type="molecule type" value="Genomic_DNA"/>
</dbReference>
<proteinExistence type="predicted"/>
<dbReference type="Gene3D" id="3.90.1150.10">
    <property type="entry name" value="Aspartate Aminotransferase, domain 1"/>
    <property type="match status" value="1"/>
</dbReference>
<reference evidence="5 6" key="1">
    <citation type="submission" date="2023-01" db="EMBL/GenBank/DDBJ databases">
        <authorList>
            <person name="Kreplak J."/>
        </authorList>
    </citation>
    <scope>NUCLEOTIDE SEQUENCE [LARGE SCALE GENOMIC DNA]</scope>
</reference>
<evidence type="ECO:0000256" key="4">
    <source>
        <dbReference type="ARBA" id="ARBA00022898"/>
    </source>
</evidence>
<evidence type="ECO:0000313" key="5">
    <source>
        <dbReference type="EMBL" id="CAI8588347.1"/>
    </source>
</evidence>
<dbReference type="InterPro" id="IPR019942">
    <property type="entry name" value="DapL/ALD1"/>
</dbReference>
<keyword evidence="2" id="KW-0032">Aminotransferase</keyword>
<gene>
    <name evidence="5" type="ORF">VFH_I343280</name>
</gene>
<evidence type="ECO:0000256" key="2">
    <source>
        <dbReference type="ARBA" id="ARBA00022576"/>
    </source>
</evidence>
<evidence type="ECO:0000256" key="3">
    <source>
        <dbReference type="ARBA" id="ARBA00022679"/>
    </source>
</evidence>
<comment type="cofactor">
    <cofactor evidence="1">
        <name>pyridoxal 5'-phosphate</name>
        <dbReference type="ChEBI" id="CHEBI:597326"/>
    </cofactor>
</comment>
<keyword evidence="3" id="KW-0808">Transferase</keyword>
<sequence length="120" mass="13407">MHTLLFLYKSFKRVVVYESVSNCCCYHRFATCTTTVSRNENLGKLQAGYLFPEIARRKSAHLLKYPDAITISLGIGDTTEPIPEVKSSALTKKLLALSTLQGYSGYGAEQGEKICYINIF</sequence>
<dbReference type="Proteomes" id="UP001157006">
    <property type="component" value="Chromosome 1L"/>
</dbReference>
<keyword evidence="4" id="KW-0663">Pyridoxal phosphate</keyword>
<dbReference type="GO" id="GO:0008483">
    <property type="term" value="F:transaminase activity"/>
    <property type="evidence" value="ECO:0007669"/>
    <property type="project" value="UniProtKB-KW"/>
</dbReference>
<protein>
    <submittedName>
        <fullName evidence="5">Uncharacterized protein</fullName>
    </submittedName>
</protein>
<dbReference type="InterPro" id="IPR015422">
    <property type="entry name" value="PyrdxlP-dep_Trfase_small"/>
</dbReference>
<accession>A0AAV0YWE8</accession>
<dbReference type="PANTHER" id="PTHR43144">
    <property type="entry name" value="AMINOTRANSFERASE"/>
    <property type="match status" value="1"/>
</dbReference>
<evidence type="ECO:0000256" key="1">
    <source>
        <dbReference type="ARBA" id="ARBA00001933"/>
    </source>
</evidence>
<organism evidence="5 6">
    <name type="scientific">Vicia faba</name>
    <name type="common">Broad bean</name>
    <name type="synonym">Faba vulgaris</name>
    <dbReference type="NCBI Taxonomy" id="3906"/>
    <lineage>
        <taxon>Eukaryota</taxon>
        <taxon>Viridiplantae</taxon>
        <taxon>Streptophyta</taxon>
        <taxon>Embryophyta</taxon>
        <taxon>Tracheophyta</taxon>
        <taxon>Spermatophyta</taxon>
        <taxon>Magnoliopsida</taxon>
        <taxon>eudicotyledons</taxon>
        <taxon>Gunneridae</taxon>
        <taxon>Pentapetalae</taxon>
        <taxon>rosids</taxon>
        <taxon>fabids</taxon>
        <taxon>Fabales</taxon>
        <taxon>Fabaceae</taxon>
        <taxon>Papilionoideae</taxon>
        <taxon>50 kb inversion clade</taxon>
        <taxon>NPAAA clade</taxon>
        <taxon>Hologalegina</taxon>
        <taxon>IRL clade</taxon>
        <taxon>Fabeae</taxon>
        <taxon>Vicia</taxon>
    </lineage>
</organism>
<dbReference type="AlphaFoldDB" id="A0AAV0YWE8"/>
<evidence type="ECO:0000313" key="6">
    <source>
        <dbReference type="Proteomes" id="UP001157006"/>
    </source>
</evidence>
<name>A0AAV0YWE8_VICFA</name>
<keyword evidence="6" id="KW-1185">Reference proteome</keyword>